<gene>
    <name evidence="1" type="ORF">EXIGLDRAFT_844039</name>
</gene>
<dbReference type="Proteomes" id="UP000077266">
    <property type="component" value="Unassembled WGS sequence"/>
</dbReference>
<dbReference type="AlphaFoldDB" id="A0A165ZF39"/>
<dbReference type="InParanoid" id="A0A165ZF39"/>
<proteinExistence type="predicted"/>
<evidence type="ECO:0008006" key="3">
    <source>
        <dbReference type="Google" id="ProtNLM"/>
    </source>
</evidence>
<dbReference type="Gene3D" id="3.80.10.10">
    <property type="entry name" value="Ribonuclease Inhibitor"/>
    <property type="match status" value="1"/>
</dbReference>
<name>A0A165ZF39_EXIGL</name>
<sequence length="403" mass="44661">MSTPPVPREIVDFIIDCAWELYFESTIGRANPGAHRSVNGAPFNVLALVSRSWVARSRHCAFQDLAFRRKWSPDARQFTGTLLEHPLCTIREYVLRLHFGGDDSENGPVYIHDIADISYLRTFPNLKSLHLYDLLNVAQLGDSSLLETLLPTTLENLELESCTFSNPALLLDLIASATDLRSLKCAELFCYNSAPSTSVHSSPQHLTKLSVTVALDACRQILEWISSTPVPPRIANLELQISPGSVAAVSSALHVLGPSIVTLSLQSMTISDSNQSPFATVDVSTLPNLRHLIIACSSSPQGRMGIDVPLILARLAETCQTVQNITFRIRHVTAKEDIFTMPWEAIVAALNGQPFRQLVHIAIHLPSWLDEWPDARWDLLNERIGQQLLGNVSLVCRLDSDWS</sequence>
<dbReference type="SUPFAM" id="SSF52047">
    <property type="entry name" value="RNI-like"/>
    <property type="match status" value="1"/>
</dbReference>
<organism evidence="1 2">
    <name type="scientific">Exidia glandulosa HHB12029</name>
    <dbReference type="NCBI Taxonomy" id="1314781"/>
    <lineage>
        <taxon>Eukaryota</taxon>
        <taxon>Fungi</taxon>
        <taxon>Dikarya</taxon>
        <taxon>Basidiomycota</taxon>
        <taxon>Agaricomycotina</taxon>
        <taxon>Agaricomycetes</taxon>
        <taxon>Auriculariales</taxon>
        <taxon>Exidiaceae</taxon>
        <taxon>Exidia</taxon>
    </lineage>
</organism>
<evidence type="ECO:0000313" key="1">
    <source>
        <dbReference type="EMBL" id="KZV82119.1"/>
    </source>
</evidence>
<accession>A0A165ZF39</accession>
<dbReference type="InterPro" id="IPR032675">
    <property type="entry name" value="LRR_dom_sf"/>
</dbReference>
<dbReference type="EMBL" id="KV426345">
    <property type="protein sequence ID" value="KZV82119.1"/>
    <property type="molecule type" value="Genomic_DNA"/>
</dbReference>
<evidence type="ECO:0000313" key="2">
    <source>
        <dbReference type="Proteomes" id="UP000077266"/>
    </source>
</evidence>
<reference evidence="1 2" key="1">
    <citation type="journal article" date="2016" name="Mol. Biol. Evol.">
        <title>Comparative Genomics of Early-Diverging Mushroom-Forming Fungi Provides Insights into the Origins of Lignocellulose Decay Capabilities.</title>
        <authorList>
            <person name="Nagy L.G."/>
            <person name="Riley R."/>
            <person name="Tritt A."/>
            <person name="Adam C."/>
            <person name="Daum C."/>
            <person name="Floudas D."/>
            <person name="Sun H."/>
            <person name="Yadav J.S."/>
            <person name="Pangilinan J."/>
            <person name="Larsson K.H."/>
            <person name="Matsuura K."/>
            <person name="Barry K."/>
            <person name="Labutti K."/>
            <person name="Kuo R."/>
            <person name="Ohm R.A."/>
            <person name="Bhattacharya S.S."/>
            <person name="Shirouzu T."/>
            <person name="Yoshinaga Y."/>
            <person name="Martin F.M."/>
            <person name="Grigoriev I.V."/>
            <person name="Hibbett D.S."/>
        </authorList>
    </citation>
    <scope>NUCLEOTIDE SEQUENCE [LARGE SCALE GENOMIC DNA]</scope>
    <source>
        <strain evidence="1 2">HHB12029</strain>
    </source>
</reference>
<keyword evidence="2" id="KW-1185">Reference proteome</keyword>
<protein>
    <recommendedName>
        <fullName evidence="3">F-box domain-containing protein</fullName>
    </recommendedName>
</protein>